<evidence type="ECO:0000313" key="1">
    <source>
        <dbReference type="EnsemblPlants" id="AET3Gv20085100.3"/>
    </source>
</evidence>
<proteinExistence type="predicted"/>
<evidence type="ECO:0000313" key="2">
    <source>
        <dbReference type="Proteomes" id="UP000015105"/>
    </source>
</evidence>
<dbReference type="Proteomes" id="UP000015105">
    <property type="component" value="Chromosome 3D"/>
</dbReference>
<reference evidence="1" key="5">
    <citation type="journal article" date="2021" name="G3 (Bethesda)">
        <title>Aegilops tauschii genome assembly Aet v5.0 features greater sequence contiguity and improved annotation.</title>
        <authorList>
            <person name="Wang L."/>
            <person name="Zhu T."/>
            <person name="Rodriguez J.C."/>
            <person name="Deal K.R."/>
            <person name="Dubcovsky J."/>
            <person name="McGuire P.E."/>
            <person name="Lux T."/>
            <person name="Spannagl M."/>
            <person name="Mayer K.F.X."/>
            <person name="Baldrich P."/>
            <person name="Meyers B.C."/>
            <person name="Huo N."/>
            <person name="Gu Y.Q."/>
            <person name="Zhou H."/>
            <person name="Devos K.M."/>
            <person name="Bennetzen J.L."/>
            <person name="Unver T."/>
            <person name="Budak H."/>
            <person name="Gulick P.J."/>
            <person name="Galiba G."/>
            <person name="Kalapos B."/>
            <person name="Nelson D.R."/>
            <person name="Li P."/>
            <person name="You F.M."/>
            <person name="Luo M.C."/>
            <person name="Dvorak J."/>
        </authorList>
    </citation>
    <scope>NUCLEOTIDE SEQUENCE [LARGE SCALE GENOMIC DNA]</scope>
    <source>
        <strain evidence="1">cv. AL8/78</strain>
    </source>
</reference>
<dbReference type="Gramene" id="AET3Gv20085100.3">
    <property type="protein sequence ID" value="AET3Gv20085100.3"/>
    <property type="gene ID" value="AET3Gv20085100"/>
</dbReference>
<reference evidence="1" key="3">
    <citation type="journal article" date="2017" name="Nature">
        <title>Genome sequence of the progenitor of the wheat D genome Aegilops tauschii.</title>
        <authorList>
            <person name="Luo M.C."/>
            <person name="Gu Y.Q."/>
            <person name="Puiu D."/>
            <person name="Wang H."/>
            <person name="Twardziok S.O."/>
            <person name="Deal K.R."/>
            <person name="Huo N."/>
            <person name="Zhu T."/>
            <person name="Wang L."/>
            <person name="Wang Y."/>
            <person name="McGuire P.E."/>
            <person name="Liu S."/>
            <person name="Long H."/>
            <person name="Ramasamy R.K."/>
            <person name="Rodriguez J.C."/>
            <person name="Van S.L."/>
            <person name="Yuan L."/>
            <person name="Wang Z."/>
            <person name="Xia Z."/>
            <person name="Xiao L."/>
            <person name="Anderson O.D."/>
            <person name="Ouyang S."/>
            <person name="Liang Y."/>
            <person name="Zimin A.V."/>
            <person name="Pertea G."/>
            <person name="Qi P."/>
            <person name="Bennetzen J.L."/>
            <person name="Dai X."/>
            <person name="Dawson M.W."/>
            <person name="Muller H.G."/>
            <person name="Kugler K."/>
            <person name="Rivarola-Duarte L."/>
            <person name="Spannagl M."/>
            <person name="Mayer K.F.X."/>
            <person name="Lu F.H."/>
            <person name="Bevan M.W."/>
            <person name="Leroy P."/>
            <person name="Li P."/>
            <person name="You F.M."/>
            <person name="Sun Q."/>
            <person name="Liu Z."/>
            <person name="Lyons E."/>
            <person name="Wicker T."/>
            <person name="Salzberg S.L."/>
            <person name="Devos K.M."/>
            <person name="Dvorak J."/>
        </authorList>
    </citation>
    <scope>NUCLEOTIDE SEQUENCE [LARGE SCALE GENOMIC DNA]</scope>
    <source>
        <strain evidence="1">cv. AL8/78</strain>
    </source>
</reference>
<dbReference type="EnsemblPlants" id="AET3Gv20085100.3">
    <property type="protein sequence ID" value="AET3Gv20085100.3"/>
    <property type="gene ID" value="AET3Gv20085100"/>
</dbReference>
<reference evidence="2" key="1">
    <citation type="journal article" date="2014" name="Science">
        <title>Ancient hybridizations among the ancestral genomes of bread wheat.</title>
        <authorList>
            <consortium name="International Wheat Genome Sequencing Consortium,"/>
            <person name="Marcussen T."/>
            <person name="Sandve S.R."/>
            <person name="Heier L."/>
            <person name="Spannagl M."/>
            <person name="Pfeifer M."/>
            <person name="Jakobsen K.S."/>
            <person name="Wulff B.B."/>
            <person name="Steuernagel B."/>
            <person name="Mayer K.F."/>
            <person name="Olsen O.A."/>
        </authorList>
    </citation>
    <scope>NUCLEOTIDE SEQUENCE [LARGE SCALE GENOMIC DNA]</scope>
    <source>
        <strain evidence="2">cv. AL8/78</strain>
    </source>
</reference>
<keyword evidence="2" id="KW-1185">Reference proteome</keyword>
<protein>
    <submittedName>
        <fullName evidence="1">Uncharacterized protein</fullName>
    </submittedName>
</protein>
<dbReference type="AlphaFoldDB" id="A0A453DU51"/>
<name>A0A453DU51_AEGTS</name>
<organism evidence="1 2">
    <name type="scientific">Aegilops tauschii subsp. strangulata</name>
    <name type="common">Goatgrass</name>
    <dbReference type="NCBI Taxonomy" id="200361"/>
    <lineage>
        <taxon>Eukaryota</taxon>
        <taxon>Viridiplantae</taxon>
        <taxon>Streptophyta</taxon>
        <taxon>Embryophyta</taxon>
        <taxon>Tracheophyta</taxon>
        <taxon>Spermatophyta</taxon>
        <taxon>Magnoliopsida</taxon>
        <taxon>Liliopsida</taxon>
        <taxon>Poales</taxon>
        <taxon>Poaceae</taxon>
        <taxon>BOP clade</taxon>
        <taxon>Pooideae</taxon>
        <taxon>Triticodae</taxon>
        <taxon>Triticeae</taxon>
        <taxon>Triticinae</taxon>
        <taxon>Aegilops</taxon>
    </lineage>
</organism>
<reference evidence="2" key="2">
    <citation type="journal article" date="2017" name="Nat. Plants">
        <title>The Aegilops tauschii genome reveals multiple impacts of transposons.</title>
        <authorList>
            <person name="Zhao G."/>
            <person name="Zou C."/>
            <person name="Li K."/>
            <person name="Wang K."/>
            <person name="Li T."/>
            <person name="Gao L."/>
            <person name="Zhang X."/>
            <person name="Wang H."/>
            <person name="Yang Z."/>
            <person name="Liu X."/>
            <person name="Jiang W."/>
            <person name="Mao L."/>
            <person name="Kong X."/>
            <person name="Jiao Y."/>
            <person name="Jia J."/>
        </authorList>
    </citation>
    <scope>NUCLEOTIDE SEQUENCE [LARGE SCALE GENOMIC DNA]</scope>
    <source>
        <strain evidence="2">cv. AL8/78</strain>
    </source>
</reference>
<accession>A0A453DU51</accession>
<sequence>MGPAGNADVATKLTLFDLNVMLHTGPTRHHLRSCPHVGIGLRACVLRRRWPSPSGTTWRIFSIRQTLPMTIIIHI</sequence>
<reference evidence="1" key="4">
    <citation type="submission" date="2019-03" db="UniProtKB">
        <authorList>
            <consortium name="EnsemblPlants"/>
        </authorList>
    </citation>
    <scope>IDENTIFICATION</scope>
</reference>